<keyword evidence="2" id="KW-1185">Reference proteome</keyword>
<evidence type="ECO:0008006" key="3">
    <source>
        <dbReference type="Google" id="ProtNLM"/>
    </source>
</evidence>
<evidence type="ECO:0000313" key="2">
    <source>
        <dbReference type="Proteomes" id="UP001329915"/>
    </source>
</evidence>
<evidence type="ECO:0000313" key="1">
    <source>
        <dbReference type="EMBL" id="WRO21749.1"/>
    </source>
</evidence>
<protein>
    <recommendedName>
        <fullName evidence="3">ACT domain-containing protein</fullName>
    </recommendedName>
</protein>
<proteinExistence type="predicted"/>
<sequence length="70" mass="7824">MHEISIYHIEVKGLMDEDAFNATSPLEVAEVQADPAATMFIICTDQSGLIGLVRHLHRQGLVLLSVHRER</sequence>
<reference evidence="1 2" key="1">
    <citation type="submission" date="2023-04" db="EMBL/GenBank/DDBJ databases">
        <authorList>
            <person name="Hsu D."/>
        </authorList>
    </citation>
    <scope>NUCLEOTIDE SEQUENCE [LARGE SCALE GENOMIC DNA]</scope>
    <source>
        <strain evidence="1 2">MK1</strain>
    </source>
</reference>
<gene>
    <name evidence="1" type="ORF">MFMK1_001566</name>
</gene>
<organism evidence="1 2">
    <name type="scientific">Metallumcola ferriviriculae</name>
    <dbReference type="NCBI Taxonomy" id="3039180"/>
    <lineage>
        <taxon>Bacteria</taxon>
        <taxon>Bacillati</taxon>
        <taxon>Bacillota</taxon>
        <taxon>Clostridia</taxon>
        <taxon>Neomoorellales</taxon>
        <taxon>Desulfitibacteraceae</taxon>
        <taxon>Metallumcola</taxon>
    </lineage>
</organism>
<accession>A0AAU0UNI3</accession>
<name>A0AAU0UNI3_9FIRM</name>
<dbReference type="KEGG" id="dbc:MFMK1_001566"/>
<dbReference type="EMBL" id="CP121694">
    <property type="protein sequence ID" value="WRO21749.1"/>
    <property type="molecule type" value="Genomic_DNA"/>
</dbReference>
<dbReference type="Proteomes" id="UP001329915">
    <property type="component" value="Chromosome"/>
</dbReference>
<dbReference type="AlphaFoldDB" id="A0AAU0UNI3"/>
<dbReference type="RefSeq" id="WP_366924579.1">
    <property type="nucleotide sequence ID" value="NZ_CP121694.1"/>
</dbReference>